<evidence type="ECO:0000313" key="4">
    <source>
        <dbReference type="EMBL" id="TVO77017.1"/>
    </source>
</evidence>
<evidence type="ECO:0000259" key="3">
    <source>
        <dbReference type="Pfam" id="PF13511"/>
    </source>
</evidence>
<accession>A0A557SHW3</accession>
<evidence type="ECO:0000256" key="2">
    <source>
        <dbReference type="SAM" id="SignalP"/>
    </source>
</evidence>
<keyword evidence="2" id="KW-0732">Signal</keyword>
<protein>
    <submittedName>
        <fullName evidence="4">DUF4124 domain-containing protein</fullName>
    </submittedName>
</protein>
<dbReference type="EMBL" id="VMNH01000005">
    <property type="protein sequence ID" value="TVO77017.1"/>
    <property type="molecule type" value="Genomic_DNA"/>
</dbReference>
<gene>
    <name evidence="4" type="ORF">FHP88_06235</name>
</gene>
<dbReference type="Pfam" id="PF13511">
    <property type="entry name" value="DUF4124"/>
    <property type="match status" value="1"/>
</dbReference>
<proteinExistence type="predicted"/>
<feature type="compositionally biased region" description="Basic and acidic residues" evidence="1">
    <location>
        <begin position="70"/>
        <end position="108"/>
    </location>
</feature>
<feature type="signal peptide" evidence="2">
    <location>
        <begin position="1"/>
        <end position="24"/>
    </location>
</feature>
<dbReference type="Proteomes" id="UP000316649">
    <property type="component" value="Unassembled WGS sequence"/>
</dbReference>
<sequence length="161" mass="18498">MRGNRIFSCLIIMLSQAGLPAADAAVYRWTDEQGRVQYGDRPPLDTNTDEIKIKSTPTSRSDATNSSPSELERKELRQKMLDNYQQEREEKRQARKKREQEAARQKMRCVEAKDRLRDYEDSTALYDLQPDGKRVFLTKEQFQAEMAAARAAVKKLCGAGH</sequence>
<evidence type="ECO:0000256" key="1">
    <source>
        <dbReference type="SAM" id="MobiDB-lite"/>
    </source>
</evidence>
<name>A0A557SHW3_9GAMM</name>
<feature type="domain" description="DUF4124" evidence="3">
    <location>
        <begin position="20"/>
        <end position="63"/>
    </location>
</feature>
<evidence type="ECO:0000313" key="5">
    <source>
        <dbReference type="Proteomes" id="UP000316649"/>
    </source>
</evidence>
<feature type="compositionally biased region" description="Polar residues" evidence="1">
    <location>
        <begin position="55"/>
        <end position="69"/>
    </location>
</feature>
<reference evidence="4 5" key="1">
    <citation type="submission" date="2019-07" db="EMBL/GenBank/DDBJ databases">
        <title>The pathways for chlorine oxyanion respiration interact through the shared metabolite chlorate.</title>
        <authorList>
            <person name="Barnum T.P."/>
            <person name="Cheng Y."/>
            <person name="Hill K.A."/>
            <person name="Lucas L.N."/>
            <person name="Carlson H.K."/>
            <person name="Coates J.D."/>
        </authorList>
    </citation>
    <scope>NUCLEOTIDE SEQUENCE [LARGE SCALE GENOMIC DNA]</scope>
    <source>
        <strain evidence="4 5">BK-1</strain>
    </source>
</reference>
<dbReference type="AlphaFoldDB" id="A0A557SHW3"/>
<comment type="caution">
    <text evidence="4">The sequence shown here is derived from an EMBL/GenBank/DDBJ whole genome shotgun (WGS) entry which is preliminary data.</text>
</comment>
<organism evidence="4 5">
    <name type="scientific">Sedimenticola selenatireducens</name>
    <dbReference type="NCBI Taxonomy" id="191960"/>
    <lineage>
        <taxon>Bacteria</taxon>
        <taxon>Pseudomonadati</taxon>
        <taxon>Pseudomonadota</taxon>
        <taxon>Gammaproteobacteria</taxon>
        <taxon>Chromatiales</taxon>
        <taxon>Sedimenticolaceae</taxon>
        <taxon>Sedimenticola</taxon>
    </lineage>
</organism>
<feature type="chain" id="PRO_5021826239" evidence="2">
    <location>
        <begin position="25"/>
        <end position="161"/>
    </location>
</feature>
<dbReference type="InterPro" id="IPR025392">
    <property type="entry name" value="DUF4124"/>
</dbReference>
<dbReference type="OrthoDB" id="7068596at2"/>
<feature type="region of interest" description="Disordered" evidence="1">
    <location>
        <begin position="36"/>
        <end position="108"/>
    </location>
</feature>
<keyword evidence="5" id="KW-1185">Reference proteome</keyword>